<name>A0ABT1U8S8_9GAMM</name>
<protein>
    <recommendedName>
        <fullName evidence="3">Sulfotransferase domain-containing protein</fullName>
    </recommendedName>
</protein>
<dbReference type="Proteomes" id="UP001524586">
    <property type="component" value="Unassembled WGS sequence"/>
</dbReference>
<dbReference type="SUPFAM" id="SSF52540">
    <property type="entry name" value="P-loop containing nucleoside triphosphate hydrolases"/>
    <property type="match status" value="1"/>
</dbReference>
<accession>A0ABT1U8S8</accession>
<organism evidence="1 2">
    <name type="scientific">Methylomonas rivi</name>
    <dbReference type="NCBI Taxonomy" id="2952226"/>
    <lineage>
        <taxon>Bacteria</taxon>
        <taxon>Pseudomonadati</taxon>
        <taxon>Pseudomonadota</taxon>
        <taxon>Gammaproteobacteria</taxon>
        <taxon>Methylococcales</taxon>
        <taxon>Methylococcaceae</taxon>
        <taxon>Methylomonas</taxon>
    </lineage>
</organism>
<evidence type="ECO:0000313" key="2">
    <source>
        <dbReference type="Proteomes" id="UP001524586"/>
    </source>
</evidence>
<dbReference type="PANTHER" id="PTHR36978:SF4">
    <property type="entry name" value="P-LOOP CONTAINING NUCLEOSIDE TRIPHOSPHATE HYDROLASE PROTEIN"/>
    <property type="match status" value="1"/>
</dbReference>
<dbReference type="InterPro" id="IPR027417">
    <property type="entry name" value="P-loop_NTPase"/>
</dbReference>
<dbReference type="InterPro" id="IPR040632">
    <property type="entry name" value="Sulfotransfer_4"/>
</dbReference>
<dbReference type="RefSeq" id="WP_256616227.1">
    <property type="nucleotide sequence ID" value="NZ_JANIBK010000099.1"/>
</dbReference>
<reference evidence="1 2" key="1">
    <citation type="submission" date="2022-07" db="EMBL/GenBank/DDBJ databases">
        <title>Methylomonas rivi sp. nov., Methylomonas rosea sp. nov., Methylomonas aureus sp. nov. and Methylomonas subterranea sp. nov., four novel methanotrophs isolated from a freshwater creek and the deep terrestrial subsurface.</title>
        <authorList>
            <person name="Abin C."/>
            <person name="Sankaranarayanan K."/>
            <person name="Garner C."/>
            <person name="Sindelar R."/>
            <person name="Kotary K."/>
            <person name="Garner R."/>
            <person name="Barclay S."/>
            <person name="Lawson P."/>
            <person name="Krumholz L."/>
        </authorList>
    </citation>
    <scope>NUCLEOTIDE SEQUENCE [LARGE SCALE GENOMIC DNA]</scope>
    <source>
        <strain evidence="1 2">WSC-6</strain>
    </source>
</reference>
<gene>
    <name evidence="1" type="ORF">NP596_15170</name>
</gene>
<proteinExistence type="predicted"/>
<dbReference type="Pfam" id="PF17784">
    <property type="entry name" value="Sulfotransfer_4"/>
    <property type="match status" value="1"/>
</dbReference>
<dbReference type="Gene3D" id="3.40.50.300">
    <property type="entry name" value="P-loop containing nucleotide triphosphate hydrolases"/>
    <property type="match status" value="1"/>
</dbReference>
<comment type="caution">
    <text evidence="1">The sequence shown here is derived from an EMBL/GenBank/DDBJ whole genome shotgun (WGS) entry which is preliminary data.</text>
</comment>
<dbReference type="EMBL" id="JANIBK010000099">
    <property type="protein sequence ID" value="MCQ8129799.1"/>
    <property type="molecule type" value="Genomic_DNA"/>
</dbReference>
<keyword evidence="2" id="KW-1185">Reference proteome</keyword>
<evidence type="ECO:0000313" key="1">
    <source>
        <dbReference type="EMBL" id="MCQ8129799.1"/>
    </source>
</evidence>
<sequence length="291" mass="33336">MNIFRTIPCALRREQIDIILRDICRMINFDCSNNDAARKTENGLECSQSWNGLPEWINFAKIDVNDNKLILTLQVNDAKVFLSDINIFADNIANDLSSLFCHTVLNFPNKVFCIGWSKTGTTSLTQALRILGLFSWHTAPWIIGSTYYKSDVSEISVDFSCIDDYTAISDLPVCALYEELDNKFPNSKFILTIRPIEAWIESALYQIESSIKKYGLMGPMARWAYGTKQLDRDLFVKRYTQHNQEVLAYFKGRSDLLVFDLSRGDQWAELCSFLSLPIPNTPFPFLNSRTT</sequence>
<dbReference type="PANTHER" id="PTHR36978">
    <property type="entry name" value="P-LOOP CONTAINING NUCLEOTIDE TRIPHOSPHATE HYDROLASE"/>
    <property type="match status" value="1"/>
</dbReference>
<evidence type="ECO:0008006" key="3">
    <source>
        <dbReference type="Google" id="ProtNLM"/>
    </source>
</evidence>